<dbReference type="InterPro" id="IPR010971">
    <property type="entry name" value="UbiH/COQ6"/>
</dbReference>
<keyword evidence="5" id="KW-0274">FAD</keyword>
<dbReference type="RefSeq" id="WP_107890226.1">
    <property type="nucleotide sequence ID" value="NZ_CP028519.1"/>
</dbReference>
<dbReference type="NCBIfam" id="TIGR01988">
    <property type="entry name" value="Ubi-OHases"/>
    <property type="match status" value="1"/>
</dbReference>
<dbReference type="EMBL" id="CP028519">
    <property type="protein sequence ID" value="AVY95860.1"/>
    <property type="molecule type" value="Genomic_DNA"/>
</dbReference>
<dbReference type="GO" id="GO:0004497">
    <property type="term" value="F:monooxygenase activity"/>
    <property type="evidence" value="ECO:0007669"/>
    <property type="project" value="UniProtKB-KW"/>
</dbReference>
<evidence type="ECO:0000256" key="2">
    <source>
        <dbReference type="ARBA" id="ARBA00004749"/>
    </source>
</evidence>
<keyword evidence="7" id="KW-0503">Monooxygenase</keyword>
<evidence type="ECO:0000256" key="5">
    <source>
        <dbReference type="ARBA" id="ARBA00022827"/>
    </source>
</evidence>
<dbReference type="Proteomes" id="UP000244173">
    <property type="component" value="Chromosome"/>
</dbReference>
<evidence type="ECO:0000256" key="7">
    <source>
        <dbReference type="ARBA" id="ARBA00023033"/>
    </source>
</evidence>
<dbReference type="NCBIfam" id="NF005788">
    <property type="entry name" value="PRK07608.1-3"/>
    <property type="match status" value="1"/>
</dbReference>
<evidence type="ECO:0000313" key="10">
    <source>
        <dbReference type="Proteomes" id="UP000244173"/>
    </source>
</evidence>
<keyword evidence="10" id="KW-1185">Reference proteome</keyword>
<evidence type="ECO:0000313" key="9">
    <source>
        <dbReference type="EMBL" id="AVY95860.1"/>
    </source>
</evidence>
<dbReference type="InterPro" id="IPR018168">
    <property type="entry name" value="Ubi_Hdrlase_CS"/>
</dbReference>
<dbReference type="AlphaFoldDB" id="A0A2S0PEQ1"/>
<comment type="pathway">
    <text evidence="2">Cofactor biosynthesis; ubiquinone biosynthesis.</text>
</comment>
<dbReference type="PRINTS" id="PR00420">
    <property type="entry name" value="RNGMNOXGNASE"/>
</dbReference>
<dbReference type="Gene3D" id="3.50.50.60">
    <property type="entry name" value="FAD/NAD(P)-binding domain"/>
    <property type="match status" value="2"/>
</dbReference>
<dbReference type="InterPro" id="IPR051205">
    <property type="entry name" value="UbiH/COQ6_monooxygenase"/>
</dbReference>
<evidence type="ECO:0000256" key="4">
    <source>
        <dbReference type="ARBA" id="ARBA00022630"/>
    </source>
</evidence>
<dbReference type="UniPathway" id="UPA00232"/>
<dbReference type="Pfam" id="PF01494">
    <property type="entry name" value="FAD_binding_3"/>
    <property type="match status" value="1"/>
</dbReference>
<dbReference type="InterPro" id="IPR002938">
    <property type="entry name" value="FAD-bd"/>
</dbReference>
<evidence type="ECO:0000256" key="3">
    <source>
        <dbReference type="ARBA" id="ARBA00005349"/>
    </source>
</evidence>
<gene>
    <name evidence="9" type="ORF">DAI18_18800</name>
</gene>
<dbReference type="PANTHER" id="PTHR43876:SF7">
    <property type="entry name" value="UBIQUINONE BIOSYNTHESIS MONOOXYGENASE COQ6, MITOCHONDRIAL"/>
    <property type="match status" value="1"/>
</dbReference>
<reference evidence="9 10" key="1">
    <citation type="submission" date="2018-04" db="EMBL/GenBank/DDBJ databases">
        <title>Denitrifier Microvirgula.</title>
        <authorList>
            <person name="Anderson E."/>
            <person name="Jang J."/>
            <person name="Ishii S."/>
        </authorList>
    </citation>
    <scope>NUCLEOTIDE SEQUENCE [LARGE SCALE GENOMIC DNA]</scope>
    <source>
        <strain evidence="9 10">BE2.4</strain>
    </source>
</reference>
<dbReference type="KEGG" id="maer:DAI18_18800"/>
<evidence type="ECO:0000259" key="8">
    <source>
        <dbReference type="Pfam" id="PF01494"/>
    </source>
</evidence>
<comment type="cofactor">
    <cofactor evidence="1">
        <name>FAD</name>
        <dbReference type="ChEBI" id="CHEBI:57692"/>
    </cofactor>
</comment>
<protein>
    <submittedName>
        <fullName evidence="9">Ubiquinone biosynthesis protein UbiH</fullName>
    </submittedName>
</protein>
<dbReference type="GO" id="GO:0006744">
    <property type="term" value="P:ubiquinone biosynthetic process"/>
    <property type="evidence" value="ECO:0007669"/>
    <property type="project" value="UniProtKB-UniPathway"/>
</dbReference>
<keyword evidence="9" id="KW-0830">Ubiquinone</keyword>
<dbReference type="PANTHER" id="PTHR43876">
    <property type="entry name" value="UBIQUINONE BIOSYNTHESIS MONOOXYGENASE COQ6, MITOCHONDRIAL"/>
    <property type="match status" value="1"/>
</dbReference>
<dbReference type="GO" id="GO:0016705">
    <property type="term" value="F:oxidoreductase activity, acting on paired donors, with incorporation or reduction of molecular oxygen"/>
    <property type="evidence" value="ECO:0007669"/>
    <property type="project" value="InterPro"/>
</dbReference>
<dbReference type="SUPFAM" id="SSF51905">
    <property type="entry name" value="FAD/NAD(P)-binding domain"/>
    <property type="match status" value="1"/>
</dbReference>
<accession>A0A2S0PEQ1</accession>
<name>A0A2S0PEQ1_9NEIS</name>
<comment type="similarity">
    <text evidence="3">Belongs to the UbiH/COQ6 family.</text>
</comment>
<keyword evidence="6" id="KW-0560">Oxidoreductase</keyword>
<dbReference type="STRING" id="1122240.GCA_000620105_03324"/>
<sequence>MNTHFDILILGGGLVGASLALALSGGRQRVALLETRPPQVDGLDRDDDWDARVYAVSPANRRFLQQLEAWPADDRVGMVTAMDVRGDAGGRIRFDAAEAGGEALAWIVENRWLLAAIWRRLADSDVELLDPAEATAFASDARGATLTLAGGRTLGARLVIGCDGANSWLRREVGIGAAVSPYGHSGVVANFLCERDHDGVAHQWFTGDGVLAYLPLPGRRMSMVWSCADPERLLALSPDALCAAVAARGGRQLGELQLVTPAAGFPLRLIRPERVIGERVAFAGDAAHTVHPLAGQGVNLGFGDVQLLATLLRDADDPGAYGVLRRYERGRIEAVRTMQYTCDGLFRLFTHPHPLVGWLRNTGLSLTNVAGPVKKRLIREAIGF</sequence>
<organism evidence="9 10">
    <name type="scientific">Microvirgula aerodenitrificans</name>
    <dbReference type="NCBI Taxonomy" id="57480"/>
    <lineage>
        <taxon>Bacteria</taxon>
        <taxon>Pseudomonadati</taxon>
        <taxon>Pseudomonadota</taxon>
        <taxon>Betaproteobacteria</taxon>
        <taxon>Neisseriales</taxon>
        <taxon>Aquaspirillaceae</taxon>
        <taxon>Microvirgula</taxon>
    </lineage>
</organism>
<evidence type="ECO:0000256" key="6">
    <source>
        <dbReference type="ARBA" id="ARBA00023002"/>
    </source>
</evidence>
<dbReference type="OrthoDB" id="9769565at2"/>
<keyword evidence="4" id="KW-0285">Flavoprotein</keyword>
<dbReference type="PROSITE" id="PS01304">
    <property type="entry name" value="UBIH"/>
    <property type="match status" value="1"/>
</dbReference>
<feature type="domain" description="FAD-binding" evidence="8">
    <location>
        <begin position="128"/>
        <end position="334"/>
    </location>
</feature>
<proteinExistence type="inferred from homology"/>
<dbReference type="GO" id="GO:0071949">
    <property type="term" value="F:FAD binding"/>
    <property type="evidence" value="ECO:0007669"/>
    <property type="project" value="InterPro"/>
</dbReference>
<dbReference type="InterPro" id="IPR036188">
    <property type="entry name" value="FAD/NAD-bd_sf"/>
</dbReference>
<evidence type="ECO:0000256" key="1">
    <source>
        <dbReference type="ARBA" id="ARBA00001974"/>
    </source>
</evidence>